<evidence type="ECO:0000313" key="1">
    <source>
        <dbReference type="EMBL" id="MBB4621069.1"/>
    </source>
</evidence>
<comment type="caution">
    <text evidence="1">The sequence shown here is derived from an EMBL/GenBank/DDBJ whole genome shotgun (WGS) entry which is preliminary data.</text>
</comment>
<name>A0ABR6KHT3_9BACT</name>
<evidence type="ECO:0008006" key="3">
    <source>
        <dbReference type="Google" id="ProtNLM"/>
    </source>
</evidence>
<dbReference type="EMBL" id="JACHOC010000002">
    <property type="protein sequence ID" value="MBB4621069.1"/>
    <property type="molecule type" value="Genomic_DNA"/>
</dbReference>
<dbReference type="Proteomes" id="UP000533637">
    <property type="component" value="Unassembled WGS sequence"/>
</dbReference>
<proteinExistence type="predicted"/>
<reference evidence="1 2" key="1">
    <citation type="submission" date="2020-08" db="EMBL/GenBank/DDBJ databases">
        <title>Genomic Encyclopedia of Type Strains, Phase IV (KMG-IV): sequencing the most valuable type-strain genomes for metagenomic binning, comparative biology and taxonomic classification.</title>
        <authorList>
            <person name="Goeker M."/>
        </authorList>
    </citation>
    <scope>NUCLEOTIDE SEQUENCE [LARGE SCALE GENOMIC DNA]</scope>
    <source>
        <strain evidence="1 2">DSM 102983</strain>
    </source>
</reference>
<protein>
    <recommendedName>
        <fullName evidence="3">Lipoprotein</fullName>
    </recommendedName>
</protein>
<dbReference type="PROSITE" id="PS51257">
    <property type="entry name" value="PROKAR_LIPOPROTEIN"/>
    <property type="match status" value="1"/>
</dbReference>
<accession>A0ABR6KHT3</accession>
<sequence>MKNIHKMKLEGFIMLSLTLLFSCSPKASPRLLELYKEYHDKGFEIYQPLSDLLNEKLSKK</sequence>
<gene>
    <name evidence="1" type="ORF">GGQ57_000963</name>
</gene>
<evidence type="ECO:0000313" key="2">
    <source>
        <dbReference type="Proteomes" id="UP000533637"/>
    </source>
</evidence>
<organism evidence="1 2">
    <name type="scientific">Parabacteroides faecis</name>
    <dbReference type="NCBI Taxonomy" id="1217282"/>
    <lineage>
        <taxon>Bacteria</taxon>
        <taxon>Pseudomonadati</taxon>
        <taxon>Bacteroidota</taxon>
        <taxon>Bacteroidia</taxon>
        <taxon>Bacteroidales</taxon>
        <taxon>Tannerellaceae</taxon>
        <taxon>Parabacteroides</taxon>
    </lineage>
</organism>
<keyword evidence="2" id="KW-1185">Reference proteome</keyword>